<dbReference type="InterPro" id="IPR036638">
    <property type="entry name" value="HLH_DNA-bd_sf"/>
</dbReference>
<keyword evidence="3" id="KW-0238">DNA-binding</keyword>
<dbReference type="EMBL" id="CM017874">
    <property type="protein sequence ID" value="KAG1334602.1"/>
    <property type="molecule type" value="Genomic_DNA"/>
</dbReference>
<evidence type="ECO:0000256" key="4">
    <source>
        <dbReference type="ARBA" id="ARBA00023163"/>
    </source>
</evidence>
<evidence type="ECO:0000313" key="7">
    <source>
        <dbReference type="EMBL" id="KAG1334602.1"/>
    </source>
</evidence>
<proteinExistence type="inferred from homology"/>
<name>A0A8K0MY99_COCNU</name>
<evidence type="ECO:0000256" key="2">
    <source>
        <dbReference type="ARBA" id="ARBA00023015"/>
    </source>
</evidence>
<evidence type="ECO:0000256" key="5">
    <source>
        <dbReference type="ARBA" id="ARBA00023242"/>
    </source>
</evidence>
<keyword evidence="5" id="KW-0539">Nucleus</keyword>
<dbReference type="PROSITE" id="PS50888">
    <property type="entry name" value="BHLH"/>
    <property type="match status" value="1"/>
</dbReference>
<sequence length="292" mass="32944">MGGGAWGYDFRRVGEEEEEKKREVFECELGGSWDPPASSLVQNLEEWDANSSLPEPREGMALEGEAMGSAVAGRRKRRRAKSVKNKEEVESQRMIHIAVERNRRKQMNEYLAVLRSLMPSSYVQRGDQASIIGGAINYVKELEQLLQSLEVQKKLKQRSDATKLAHPFANFFAFPQYSSCSSGGSSTTHNIANEMAVENRSAMADIEVTMVESYANLKVLSRRWPKQLLKMVMGLQNMRLTTLHLNVTSVDQLVLYSFSLKVEDDCQFTSVDDIATAVYQMLGRIQEEANFS</sequence>
<evidence type="ECO:0000313" key="8">
    <source>
        <dbReference type="Proteomes" id="UP000797356"/>
    </source>
</evidence>
<dbReference type="SUPFAM" id="SSF47459">
    <property type="entry name" value="HLH, helix-loop-helix DNA-binding domain"/>
    <property type="match status" value="1"/>
</dbReference>
<dbReference type="Pfam" id="PF00010">
    <property type="entry name" value="HLH"/>
    <property type="match status" value="1"/>
</dbReference>
<dbReference type="InterPro" id="IPR044283">
    <property type="entry name" value="FAMA/SPEECHLESS/MUTE-like"/>
</dbReference>
<reference evidence="7" key="2">
    <citation type="submission" date="2019-07" db="EMBL/GenBank/DDBJ databases">
        <authorList>
            <person name="Yang Y."/>
            <person name="Bocs S."/>
            <person name="Baudouin L."/>
        </authorList>
    </citation>
    <scope>NUCLEOTIDE SEQUENCE</scope>
    <source>
        <tissue evidence="7">Spear leaf of Hainan Tall coconut</tissue>
    </source>
</reference>
<dbReference type="AlphaFoldDB" id="A0A8K0MY99"/>
<evidence type="ECO:0000259" key="6">
    <source>
        <dbReference type="PROSITE" id="PS50888"/>
    </source>
</evidence>
<accession>A0A8K0MY99</accession>
<evidence type="ECO:0000256" key="3">
    <source>
        <dbReference type="ARBA" id="ARBA00023125"/>
    </source>
</evidence>
<dbReference type="CDD" id="cd11448">
    <property type="entry name" value="bHLH_AtFAMA_like"/>
    <property type="match status" value="1"/>
</dbReference>
<evidence type="ECO:0000256" key="1">
    <source>
        <dbReference type="ARBA" id="ARBA00005510"/>
    </source>
</evidence>
<dbReference type="FunFam" id="4.10.280.10:FF:000050">
    <property type="entry name" value="Basic helix-loop-helix transcription factor"/>
    <property type="match status" value="1"/>
</dbReference>
<comment type="caution">
    <text evidence="7">The sequence shown here is derived from an EMBL/GenBank/DDBJ whole genome shotgun (WGS) entry which is preliminary data.</text>
</comment>
<dbReference type="OrthoDB" id="684567at2759"/>
<keyword evidence="4" id="KW-0804">Transcription</keyword>
<dbReference type="GO" id="GO:0010052">
    <property type="term" value="P:guard cell differentiation"/>
    <property type="evidence" value="ECO:0007669"/>
    <property type="project" value="InterPro"/>
</dbReference>
<organism evidence="7 8">
    <name type="scientific">Cocos nucifera</name>
    <name type="common">Coconut palm</name>
    <dbReference type="NCBI Taxonomy" id="13894"/>
    <lineage>
        <taxon>Eukaryota</taxon>
        <taxon>Viridiplantae</taxon>
        <taxon>Streptophyta</taxon>
        <taxon>Embryophyta</taxon>
        <taxon>Tracheophyta</taxon>
        <taxon>Spermatophyta</taxon>
        <taxon>Magnoliopsida</taxon>
        <taxon>Liliopsida</taxon>
        <taxon>Arecaceae</taxon>
        <taxon>Arecoideae</taxon>
        <taxon>Cocoseae</taxon>
        <taxon>Attaleinae</taxon>
        <taxon>Cocos</taxon>
    </lineage>
</organism>
<reference evidence="7" key="1">
    <citation type="journal article" date="2017" name="Gigascience">
        <title>The genome draft of coconut (Cocos nucifera).</title>
        <authorList>
            <person name="Xiao Y."/>
            <person name="Xu P."/>
            <person name="Fan H."/>
            <person name="Baudouin L."/>
            <person name="Xia W."/>
            <person name="Bocs S."/>
            <person name="Xu J."/>
            <person name="Li Q."/>
            <person name="Guo A."/>
            <person name="Zhou L."/>
            <person name="Li J."/>
            <person name="Wu Y."/>
            <person name="Ma Z."/>
            <person name="Armero A."/>
            <person name="Issali A.E."/>
            <person name="Liu N."/>
            <person name="Peng M."/>
            <person name="Yang Y."/>
        </authorList>
    </citation>
    <scope>NUCLEOTIDE SEQUENCE</scope>
    <source>
        <tissue evidence="7">Spear leaf of Hainan Tall coconut</tissue>
    </source>
</reference>
<dbReference type="GO" id="GO:0045893">
    <property type="term" value="P:positive regulation of DNA-templated transcription"/>
    <property type="evidence" value="ECO:0007669"/>
    <property type="project" value="TreeGrafter"/>
</dbReference>
<gene>
    <name evidence="7" type="ORF">COCNU_03G007210</name>
</gene>
<keyword evidence="8" id="KW-1185">Reference proteome</keyword>
<feature type="domain" description="BHLH" evidence="6">
    <location>
        <begin position="91"/>
        <end position="142"/>
    </location>
</feature>
<keyword evidence="2" id="KW-0805">Transcription regulation</keyword>
<dbReference type="Gene3D" id="4.10.280.10">
    <property type="entry name" value="Helix-loop-helix DNA-binding domain"/>
    <property type="match status" value="1"/>
</dbReference>
<dbReference type="SMART" id="SM00353">
    <property type="entry name" value="HLH"/>
    <property type="match status" value="1"/>
</dbReference>
<dbReference type="GO" id="GO:0046983">
    <property type="term" value="F:protein dimerization activity"/>
    <property type="evidence" value="ECO:0007669"/>
    <property type="project" value="InterPro"/>
</dbReference>
<dbReference type="PANTHER" id="PTHR46684:SF16">
    <property type="entry name" value="TRANSCRIPTION FACTOR BHLH67-LIKE ISOFORM X2"/>
    <property type="match status" value="1"/>
</dbReference>
<protein>
    <submittedName>
        <fullName evidence="7">Transcription factor bHLH94</fullName>
    </submittedName>
</protein>
<dbReference type="GO" id="GO:0003677">
    <property type="term" value="F:DNA binding"/>
    <property type="evidence" value="ECO:0007669"/>
    <property type="project" value="UniProtKB-KW"/>
</dbReference>
<comment type="similarity">
    <text evidence="1">Belongs to the bHLH protein family.</text>
</comment>
<dbReference type="PANTHER" id="PTHR46684">
    <property type="entry name" value="TRANSCRIPTION FACTOR FAMA"/>
    <property type="match status" value="1"/>
</dbReference>
<dbReference type="Proteomes" id="UP000797356">
    <property type="component" value="Chromosome 3"/>
</dbReference>
<dbReference type="GO" id="GO:0005634">
    <property type="term" value="C:nucleus"/>
    <property type="evidence" value="ECO:0007669"/>
    <property type="project" value="TreeGrafter"/>
</dbReference>
<dbReference type="InterPro" id="IPR011598">
    <property type="entry name" value="bHLH_dom"/>
</dbReference>
<dbReference type="GO" id="GO:0003700">
    <property type="term" value="F:DNA-binding transcription factor activity"/>
    <property type="evidence" value="ECO:0007669"/>
    <property type="project" value="InterPro"/>
</dbReference>